<organism evidence="1 2">
    <name type="scientific">Lithospermum erythrorhizon</name>
    <name type="common">Purple gromwell</name>
    <name type="synonym">Lithospermum officinale var. erythrorhizon</name>
    <dbReference type="NCBI Taxonomy" id="34254"/>
    <lineage>
        <taxon>Eukaryota</taxon>
        <taxon>Viridiplantae</taxon>
        <taxon>Streptophyta</taxon>
        <taxon>Embryophyta</taxon>
        <taxon>Tracheophyta</taxon>
        <taxon>Spermatophyta</taxon>
        <taxon>Magnoliopsida</taxon>
        <taxon>eudicotyledons</taxon>
        <taxon>Gunneridae</taxon>
        <taxon>Pentapetalae</taxon>
        <taxon>asterids</taxon>
        <taxon>lamiids</taxon>
        <taxon>Boraginales</taxon>
        <taxon>Boraginaceae</taxon>
        <taxon>Boraginoideae</taxon>
        <taxon>Lithospermeae</taxon>
        <taxon>Lithospermum</taxon>
    </lineage>
</organism>
<proteinExistence type="predicted"/>
<accession>A0AAV3QS82</accession>
<dbReference type="EMBL" id="BAABME010005591">
    <property type="protein sequence ID" value="GAA0166061.1"/>
    <property type="molecule type" value="Genomic_DNA"/>
</dbReference>
<comment type="caution">
    <text evidence="1">The sequence shown here is derived from an EMBL/GenBank/DDBJ whole genome shotgun (WGS) entry which is preliminary data.</text>
</comment>
<name>A0AAV3QS82_LITER</name>
<sequence>MRWVSQLIRDGSWIKEEVDKCIEGEDMGLVLSIPLSLRGKRDQLIWKNSRSGTYITFSGYKYARDMRKSKVLHVEKFTKYLAHKIKVIQEGDSSGHILSWFASSLTLRTTGRSWDSFEECWEFFMQQLKERECRELIPQVVYMLWNIWNTRNNLLL</sequence>
<evidence type="ECO:0000313" key="2">
    <source>
        <dbReference type="Proteomes" id="UP001454036"/>
    </source>
</evidence>
<protein>
    <submittedName>
        <fullName evidence="1">Uncharacterized protein</fullName>
    </submittedName>
</protein>
<reference evidence="1 2" key="1">
    <citation type="submission" date="2024-01" db="EMBL/GenBank/DDBJ databases">
        <title>The complete chloroplast genome sequence of Lithospermum erythrorhizon: insights into the phylogenetic relationship among Boraginaceae species and the maternal lineages of purple gromwells.</title>
        <authorList>
            <person name="Okada T."/>
            <person name="Watanabe K."/>
        </authorList>
    </citation>
    <scope>NUCLEOTIDE SEQUENCE [LARGE SCALE GENOMIC DNA]</scope>
</reference>
<gene>
    <name evidence="1" type="ORF">LIER_21308</name>
</gene>
<keyword evidence="2" id="KW-1185">Reference proteome</keyword>
<dbReference type="Proteomes" id="UP001454036">
    <property type="component" value="Unassembled WGS sequence"/>
</dbReference>
<dbReference type="AlphaFoldDB" id="A0AAV3QS82"/>
<evidence type="ECO:0000313" key="1">
    <source>
        <dbReference type="EMBL" id="GAA0166061.1"/>
    </source>
</evidence>